<dbReference type="Pfam" id="PF13409">
    <property type="entry name" value="GST_N_2"/>
    <property type="match status" value="1"/>
</dbReference>
<feature type="domain" description="GST N-terminal" evidence="1">
    <location>
        <begin position="1"/>
        <end position="80"/>
    </location>
</feature>
<dbReference type="Gene3D" id="3.40.30.10">
    <property type="entry name" value="Glutaredoxin"/>
    <property type="match status" value="1"/>
</dbReference>
<evidence type="ECO:0000313" key="3">
    <source>
        <dbReference type="Proteomes" id="UP000249396"/>
    </source>
</evidence>
<dbReference type="CDD" id="cd03205">
    <property type="entry name" value="GST_C_6"/>
    <property type="match status" value="1"/>
</dbReference>
<dbReference type="InterPro" id="IPR036282">
    <property type="entry name" value="Glutathione-S-Trfase_C_sf"/>
</dbReference>
<dbReference type="AlphaFoldDB" id="A0A2W4R2X1"/>
<dbReference type="SUPFAM" id="SSF47616">
    <property type="entry name" value="GST C-terminal domain-like"/>
    <property type="match status" value="1"/>
</dbReference>
<dbReference type="EMBL" id="QJPH01000356">
    <property type="protein sequence ID" value="PZN76649.1"/>
    <property type="molecule type" value="Genomic_DNA"/>
</dbReference>
<gene>
    <name evidence="2" type="ORF">DM484_16130</name>
</gene>
<dbReference type="SUPFAM" id="SSF52833">
    <property type="entry name" value="Thioredoxin-like"/>
    <property type="match status" value="1"/>
</dbReference>
<dbReference type="Gene3D" id="1.20.1050.10">
    <property type="match status" value="1"/>
</dbReference>
<sequence>MRLLSSPTSPYARKVRMVALEKGLMERITLVTLNPLDDIAVLAPVNPLGKVPALVLDSGEAIYDSLVICEYLDQLDGRPALIPAKGDARFQTLTLHALAQGITDAALNSVMERRRPAEQQSPFWQERWQSAIRRGLESLDGQPRLRTDEWDLAKIATACALGYLEFRLPDLLWPERTSVLQAWWDKAKSRQSFVETSP</sequence>
<dbReference type="InterPro" id="IPR004045">
    <property type="entry name" value="Glutathione_S-Trfase_N"/>
</dbReference>
<comment type="caution">
    <text evidence="2">The sequence shown here is derived from an EMBL/GenBank/DDBJ whole genome shotgun (WGS) entry which is preliminary data.</text>
</comment>
<protein>
    <submittedName>
        <fullName evidence="2">Glutathione S-transferase</fullName>
    </submittedName>
</protein>
<evidence type="ECO:0000259" key="1">
    <source>
        <dbReference type="PROSITE" id="PS50404"/>
    </source>
</evidence>
<dbReference type="Proteomes" id="UP000249396">
    <property type="component" value="Unassembled WGS sequence"/>
</dbReference>
<keyword evidence="2" id="KW-0808">Transferase</keyword>
<organism evidence="2 3">
    <name type="scientific">Candidatus Methylumidiphilus alinenensis</name>
    <dbReference type="NCBI Taxonomy" id="2202197"/>
    <lineage>
        <taxon>Bacteria</taxon>
        <taxon>Pseudomonadati</taxon>
        <taxon>Pseudomonadota</taxon>
        <taxon>Gammaproteobacteria</taxon>
        <taxon>Methylococcales</taxon>
        <taxon>Candidatus Methylumidiphilus</taxon>
    </lineage>
</organism>
<dbReference type="CDD" id="cd03049">
    <property type="entry name" value="GST_N_3"/>
    <property type="match status" value="1"/>
</dbReference>
<evidence type="ECO:0000313" key="2">
    <source>
        <dbReference type="EMBL" id="PZN76649.1"/>
    </source>
</evidence>
<dbReference type="InterPro" id="IPR050983">
    <property type="entry name" value="GST_Omega/HSP26"/>
</dbReference>
<dbReference type="GO" id="GO:0016740">
    <property type="term" value="F:transferase activity"/>
    <property type="evidence" value="ECO:0007669"/>
    <property type="project" value="UniProtKB-KW"/>
</dbReference>
<dbReference type="PROSITE" id="PS50404">
    <property type="entry name" value="GST_NTER"/>
    <property type="match status" value="1"/>
</dbReference>
<dbReference type="PANTHER" id="PTHR43968">
    <property type="match status" value="1"/>
</dbReference>
<name>A0A2W4R2X1_9GAMM</name>
<proteinExistence type="predicted"/>
<accession>A0A2W4R2X1</accession>
<reference evidence="2 3" key="1">
    <citation type="journal article" date="2018" name="Aquat. Microb. Ecol.">
        <title>Gammaproteobacterial methanotrophs dominate.</title>
        <authorList>
            <person name="Rissanen A.J."/>
            <person name="Saarenheimo J."/>
            <person name="Tiirola M."/>
            <person name="Peura S."/>
            <person name="Aalto S.L."/>
            <person name="Karvinen A."/>
            <person name="Nykanen H."/>
        </authorList>
    </citation>
    <scope>NUCLEOTIDE SEQUENCE [LARGE SCALE GENOMIC DNA]</scope>
    <source>
        <strain evidence="2">AMbin10</strain>
    </source>
</reference>
<dbReference type="PANTHER" id="PTHR43968:SF6">
    <property type="entry name" value="GLUTATHIONE S-TRANSFERASE OMEGA"/>
    <property type="match status" value="1"/>
</dbReference>
<dbReference type="GO" id="GO:0005737">
    <property type="term" value="C:cytoplasm"/>
    <property type="evidence" value="ECO:0007669"/>
    <property type="project" value="TreeGrafter"/>
</dbReference>
<dbReference type="InterPro" id="IPR036249">
    <property type="entry name" value="Thioredoxin-like_sf"/>
</dbReference>